<evidence type="ECO:0000313" key="3">
    <source>
        <dbReference type="Proteomes" id="UP000054823"/>
    </source>
</evidence>
<keyword evidence="3" id="KW-1185">Reference proteome</keyword>
<organism evidence="2 3">
    <name type="scientific">Shimia marina</name>
    <dbReference type="NCBI Taxonomy" id="321267"/>
    <lineage>
        <taxon>Bacteria</taxon>
        <taxon>Pseudomonadati</taxon>
        <taxon>Pseudomonadota</taxon>
        <taxon>Alphaproteobacteria</taxon>
        <taxon>Rhodobacterales</taxon>
        <taxon>Roseobacteraceae</taxon>
    </lineage>
</organism>
<evidence type="ECO:0008006" key="4">
    <source>
        <dbReference type="Google" id="ProtNLM"/>
    </source>
</evidence>
<sequence>MKAAITACALICATASASAAQSLIGTWTCARDTVQSTALSNVTFDANGRLNALVNITFLGVDQKVFAQARYRSDYVFEAGTLSDTPVGASINAFTIDGEDARKSDHAERLRMSLLDGAAGAAKVQFTSENYMLITPGGDPINCVRMK</sequence>
<protein>
    <recommendedName>
        <fullName evidence="4">DUF306 domain-containing protein</fullName>
    </recommendedName>
</protein>
<evidence type="ECO:0000256" key="1">
    <source>
        <dbReference type="SAM" id="SignalP"/>
    </source>
</evidence>
<dbReference type="EMBL" id="CYPW01000027">
    <property type="protein sequence ID" value="CUH53280.1"/>
    <property type="molecule type" value="Genomic_DNA"/>
</dbReference>
<accession>A0A0P1ESK5</accession>
<dbReference type="STRING" id="321267.SHM7688_02733"/>
<proteinExistence type="predicted"/>
<dbReference type="AlphaFoldDB" id="A0A0P1ESK5"/>
<dbReference type="Proteomes" id="UP000054823">
    <property type="component" value="Unassembled WGS sequence"/>
</dbReference>
<gene>
    <name evidence="2" type="ORF">SHM7688_02733</name>
</gene>
<reference evidence="2 3" key="1">
    <citation type="submission" date="2015-09" db="EMBL/GenBank/DDBJ databases">
        <authorList>
            <consortium name="Swine Surveillance"/>
        </authorList>
    </citation>
    <scope>NUCLEOTIDE SEQUENCE [LARGE SCALE GENOMIC DNA]</scope>
    <source>
        <strain evidence="2 3">CECT 7688</strain>
    </source>
</reference>
<evidence type="ECO:0000313" key="2">
    <source>
        <dbReference type="EMBL" id="CUH53280.1"/>
    </source>
</evidence>
<dbReference type="RefSeq" id="WP_058240454.1">
    <property type="nucleotide sequence ID" value="NZ_CYPW01000027.1"/>
</dbReference>
<name>A0A0P1ESK5_9RHOB</name>
<feature type="chain" id="PRO_5006061928" description="DUF306 domain-containing protein" evidence="1">
    <location>
        <begin position="20"/>
        <end position="147"/>
    </location>
</feature>
<keyword evidence="1" id="KW-0732">Signal</keyword>
<feature type="signal peptide" evidence="1">
    <location>
        <begin position="1"/>
        <end position="19"/>
    </location>
</feature>